<accession>A0A7W3PIP6</accession>
<dbReference type="Gene3D" id="1.10.600.10">
    <property type="entry name" value="Farnesyl Diphosphate Synthase"/>
    <property type="match status" value="1"/>
</dbReference>
<comment type="caution">
    <text evidence="8">The sequence shown here is derived from an EMBL/GenBank/DDBJ whole genome shotgun (WGS) entry which is preliminary data.</text>
</comment>
<dbReference type="GO" id="GO:0004337">
    <property type="term" value="F:(2E,6E)-farnesyl diphosphate synthase activity"/>
    <property type="evidence" value="ECO:0007669"/>
    <property type="project" value="UniProtKB-EC"/>
</dbReference>
<dbReference type="Pfam" id="PF00348">
    <property type="entry name" value="polyprenyl_synt"/>
    <property type="match status" value="1"/>
</dbReference>
<feature type="region of interest" description="Disordered" evidence="7">
    <location>
        <begin position="348"/>
        <end position="373"/>
    </location>
</feature>
<evidence type="ECO:0000256" key="7">
    <source>
        <dbReference type="SAM" id="MobiDB-lite"/>
    </source>
</evidence>
<comment type="cofactor">
    <cofactor evidence="1">
        <name>Mg(2+)</name>
        <dbReference type="ChEBI" id="CHEBI:18420"/>
    </cofactor>
</comment>
<evidence type="ECO:0000256" key="2">
    <source>
        <dbReference type="ARBA" id="ARBA00006706"/>
    </source>
</evidence>
<dbReference type="EMBL" id="JACGWW010000001">
    <property type="protein sequence ID" value="MBA8813012.1"/>
    <property type="molecule type" value="Genomic_DNA"/>
</dbReference>
<sequence length="373" mass="40874">MAESTRLVDVVQERIDRFLERQRPVLRTIAPDLDPFALFSSDLLQGGKRFRALFCYWGWQSVAGLDTGFDPLGSPPDERALEAVMSASTGLEFFHAAALVHDDIMDNSDTRRGLPAAHRRFERLHREGSWLGEPGSFGTSGALLMGDLLLAWSDELVSSAFDDLPSRDAARAARAEFNRMRTEVTVGQYLDILEESAWRTVPDIDLLPRAQRVIVYKSAKYSVEAPLTIGAAMAGGSPQALESLRHFGLPLGIAYQLRDDLLGVFGDPEVTGKPAGDDLREGKRTVLVATARRALPPGAVRLLDELLGDPELDDDQIAMLQATLRDSGAVDAVEQSIADQVERANHALERSELSPSARAQLSRLADTVTRRTS</sequence>
<dbReference type="SFLD" id="SFLDG01017">
    <property type="entry name" value="Polyprenyl_Transferase_Like"/>
    <property type="match status" value="1"/>
</dbReference>
<evidence type="ECO:0000313" key="8">
    <source>
        <dbReference type="EMBL" id="MBA8813012.1"/>
    </source>
</evidence>
<dbReference type="PROSITE" id="PS00723">
    <property type="entry name" value="POLYPRENYL_SYNTHASE_1"/>
    <property type="match status" value="1"/>
</dbReference>
<dbReference type="PROSITE" id="PS00444">
    <property type="entry name" value="POLYPRENYL_SYNTHASE_2"/>
    <property type="match status" value="1"/>
</dbReference>
<dbReference type="GO" id="GO:0004311">
    <property type="term" value="F:geranylgeranyl diphosphate synthase activity"/>
    <property type="evidence" value="ECO:0007669"/>
    <property type="project" value="UniProtKB-EC"/>
</dbReference>
<evidence type="ECO:0000256" key="5">
    <source>
        <dbReference type="ARBA" id="ARBA00022842"/>
    </source>
</evidence>
<reference evidence="8 9" key="1">
    <citation type="submission" date="2020-07" db="EMBL/GenBank/DDBJ databases">
        <title>Sequencing the genomes of 1000 actinobacteria strains.</title>
        <authorList>
            <person name="Klenk H.-P."/>
        </authorList>
    </citation>
    <scope>NUCLEOTIDE SEQUENCE [LARGE SCALE GENOMIC DNA]</scope>
    <source>
        <strain evidence="8 9">DSM 10309</strain>
    </source>
</reference>
<dbReference type="PANTHER" id="PTHR12001:SF85">
    <property type="entry name" value="SHORT CHAIN ISOPRENYL DIPHOSPHATE SYNTHASE"/>
    <property type="match status" value="1"/>
</dbReference>
<dbReference type="PANTHER" id="PTHR12001">
    <property type="entry name" value="GERANYLGERANYL PYROPHOSPHATE SYNTHASE"/>
    <property type="match status" value="1"/>
</dbReference>
<keyword evidence="5" id="KW-0460">Magnesium</keyword>
<dbReference type="GO" id="GO:0046872">
    <property type="term" value="F:metal ion binding"/>
    <property type="evidence" value="ECO:0007669"/>
    <property type="project" value="UniProtKB-KW"/>
</dbReference>
<keyword evidence="4" id="KW-0479">Metal-binding</keyword>
<evidence type="ECO:0000256" key="1">
    <source>
        <dbReference type="ARBA" id="ARBA00001946"/>
    </source>
</evidence>
<dbReference type="SFLD" id="SFLDS00005">
    <property type="entry name" value="Isoprenoid_Synthase_Type_I"/>
    <property type="match status" value="1"/>
</dbReference>
<dbReference type="GO" id="GO:0008299">
    <property type="term" value="P:isoprenoid biosynthetic process"/>
    <property type="evidence" value="ECO:0007669"/>
    <property type="project" value="InterPro"/>
</dbReference>
<evidence type="ECO:0000256" key="6">
    <source>
        <dbReference type="RuleBase" id="RU004466"/>
    </source>
</evidence>
<keyword evidence="3 6" id="KW-0808">Transferase</keyword>
<dbReference type="RefSeq" id="WP_146852349.1">
    <property type="nucleotide sequence ID" value="NZ_BAAAHR010000002.1"/>
</dbReference>
<proteinExistence type="inferred from homology"/>
<protein>
    <submittedName>
        <fullName evidence="8">Geranylgeranyl diphosphate synthase type I</fullName>
        <ecNumber evidence="8">2.5.1.1</ecNumber>
        <ecNumber evidence="8">2.5.1.10</ecNumber>
        <ecNumber evidence="8">2.5.1.29</ecNumber>
    </submittedName>
</protein>
<evidence type="ECO:0000256" key="4">
    <source>
        <dbReference type="ARBA" id="ARBA00022723"/>
    </source>
</evidence>
<gene>
    <name evidence="8" type="ORF">FB463_001236</name>
</gene>
<comment type="similarity">
    <text evidence="2 6">Belongs to the FPP/GGPP synthase family.</text>
</comment>
<evidence type="ECO:0000313" key="9">
    <source>
        <dbReference type="Proteomes" id="UP000522688"/>
    </source>
</evidence>
<name>A0A7W3PIP6_9MICO</name>
<dbReference type="AlphaFoldDB" id="A0A7W3PIP6"/>
<dbReference type="EC" id="2.5.1.10" evidence="8"/>
<dbReference type="SUPFAM" id="SSF48576">
    <property type="entry name" value="Terpenoid synthases"/>
    <property type="match status" value="1"/>
</dbReference>
<dbReference type="Proteomes" id="UP000522688">
    <property type="component" value="Unassembled WGS sequence"/>
</dbReference>
<dbReference type="EC" id="2.5.1.29" evidence="8"/>
<dbReference type="OrthoDB" id="4497239at2"/>
<dbReference type="InterPro" id="IPR000092">
    <property type="entry name" value="Polyprenyl_synt"/>
</dbReference>
<dbReference type="InterPro" id="IPR008949">
    <property type="entry name" value="Isoprenoid_synthase_dom_sf"/>
</dbReference>
<evidence type="ECO:0000256" key="3">
    <source>
        <dbReference type="ARBA" id="ARBA00022679"/>
    </source>
</evidence>
<dbReference type="InterPro" id="IPR033749">
    <property type="entry name" value="Polyprenyl_synt_CS"/>
</dbReference>
<dbReference type="EC" id="2.5.1.1" evidence="8"/>
<organism evidence="8 9">
    <name type="scientific">Frigoribacterium faeni</name>
    <dbReference type="NCBI Taxonomy" id="145483"/>
    <lineage>
        <taxon>Bacteria</taxon>
        <taxon>Bacillati</taxon>
        <taxon>Actinomycetota</taxon>
        <taxon>Actinomycetes</taxon>
        <taxon>Micrococcales</taxon>
        <taxon>Microbacteriaceae</taxon>
        <taxon>Frigoribacterium</taxon>
    </lineage>
</organism>
<dbReference type="GO" id="GO:0004161">
    <property type="term" value="F:dimethylallyltranstransferase activity"/>
    <property type="evidence" value="ECO:0007669"/>
    <property type="project" value="UniProtKB-EC"/>
</dbReference>
<dbReference type="CDD" id="cd00685">
    <property type="entry name" value="Trans_IPPS_HT"/>
    <property type="match status" value="1"/>
</dbReference>